<dbReference type="PIRSF" id="PIRSF000390">
    <property type="entry name" value="PLP_StrS"/>
    <property type="match status" value="1"/>
</dbReference>
<dbReference type="GO" id="GO:0008483">
    <property type="term" value="F:transaminase activity"/>
    <property type="evidence" value="ECO:0007669"/>
    <property type="project" value="TreeGrafter"/>
</dbReference>
<dbReference type="PANTHER" id="PTHR30244:SF34">
    <property type="entry name" value="DTDP-4-AMINO-4,6-DIDEOXYGALACTOSE TRANSAMINASE"/>
    <property type="match status" value="1"/>
</dbReference>
<dbReference type="Proteomes" id="UP000203902">
    <property type="component" value="Segment"/>
</dbReference>
<dbReference type="EMBL" id="KU686212">
    <property type="protein sequence ID" value="AOV62151.1"/>
    <property type="molecule type" value="Genomic_DNA"/>
</dbReference>
<proteinExistence type="predicted"/>
<dbReference type="RefSeq" id="YP_009323160.1">
    <property type="nucleotide sequence ID" value="NC_031927.1"/>
</dbReference>
<gene>
    <name evidence="1" type="ORF">C490910_227</name>
</gene>
<sequence length="377" mass="42871">MDDTVTLRDRMKMAKFVLTTSRLTQGPQVRKFEEHWSDWLGVKHSLFVSSGSTANSLLVSAWKDLNDIPDGAKVIVPACTWVTNIAPIIQNNLTPVFCDINLKDFSFDISSLQTIACEHKDIRAIFVTHLLGFPARVEEFHKIFPNADILEDVCESHGAVIEGGTMAGTYDVGGTFSFYFGHHMTTVEGGMVSTNNSDMYDLMRMKRSHGLSRESVHSKEYAKMYPEINPQFLFMTDGYNFRNNEIGAVLGQSQLKRLDNMIVKRNDNYKTYFEIVSLYSHLFHVPAYIPNRISSFCFPLISRDKATHLRLQELLTEYRVEYRPVVGGNLLKQPFLSAYHADCPNADILHDRGLYVGNSHFVGISHLLMLEEILEQL</sequence>
<organism evidence="1 2">
    <name type="scientific">Synechococcus phage S-CAM7</name>
    <dbReference type="NCBI Taxonomy" id="1883368"/>
    <lineage>
        <taxon>Viruses</taxon>
        <taxon>Duplodnaviria</taxon>
        <taxon>Heunggongvirae</taxon>
        <taxon>Uroviricota</taxon>
        <taxon>Caudoviricetes</taxon>
        <taxon>Pantevenvirales</taxon>
        <taxon>Kyanoviridae</taxon>
        <taxon>Mazuvirus</taxon>
        <taxon>Mazuvirus scam7</taxon>
    </lineage>
</organism>
<dbReference type="InterPro" id="IPR015421">
    <property type="entry name" value="PyrdxlP-dep_Trfase_major"/>
</dbReference>
<dbReference type="SUPFAM" id="SSF53383">
    <property type="entry name" value="PLP-dependent transferases"/>
    <property type="match status" value="1"/>
</dbReference>
<dbReference type="Gene3D" id="3.40.640.10">
    <property type="entry name" value="Type I PLP-dependent aspartate aminotransferase-like (Major domain)"/>
    <property type="match status" value="1"/>
</dbReference>
<dbReference type="GO" id="GO:0030170">
    <property type="term" value="F:pyridoxal phosphate binding"/>
    <property type="evidence" value="ECO:0007669"/>
    <property type="project" value="TreeGrafter"/>
</dbReference>
<dbReference type="InterPro" id="IPR015422">
    <property type="entry name" value="PyrdxlP-dep_Trfase_small"/>
</dbReference>
<protein>
    <submittedName>
        <fullName evidence="1">Putative CDP-4-keto-6-deoxy-D-glucose-3-dehydrase</fullName>
    </submittedName>
</protein>
<dbReference type="Pfam" id="PF01041">
    <property type="entry name" value="DegT_DnrJ_EryC1"/>
    <property type="match status" value="1"/>
</dbReference>
<dbReference type="InterPro" id="IPR000653">
    <property type="entry name" value="DegT/StrS_aminotransferase"/>
</dbReference>
<accession>A0A1D8KU11</accession>
<dbReference type="InterPro" id="IPR015424">
    <property type="entry name" value="PyrdxlP-dep_Trfase"/>
</dbReference>
<dbReference type="GO" id="GO:0000271">
    <property type="term" value="P:polysaccharide biosynthetic process"/>
    <property type="evidence" value="ECO:0007669"/>
    <property type="project" value="TreeGrafter"/>
</dbReference>
<dbReference type="KEGG" id="vg:30308281"/>
<dbReference type="OrthoDB" id="3019at10239"/>
<evidence type="ECO:0000313" key="2">
    <source>
        <dbReference type="Proteomes" id="UP000203902"/>
    </source>
</evidence>
<reference evidence="1 2" key="1">
    <citation type="journal article" date="2016" name="Virology">
        <title>The genomic content and context of auxiliary metabolic genes in marine cyanomyoviruses.</title>
        <authorList>
            <person name="Crummett L.T."/>
            <person name="Puxty R.J."/>
            <person name="Weihe C."/>
            <person name="Marston M.F."/>
            <person name="Martiny J.B."/>
        </authorList>
    </citation>
    <scope>NUCLEOTIDE SEQUENCE [LARGE SCALE GENOMIC DNA]</scope>
    <source>
        <strain evidence="1">0910CC49</strain>
    </source>
</reference>
<name>A0A1D8KU11_9CAUD</name>
<dbReference type="GeneID" id="30308281"/>
<evidence type="ECO:0000313" key="1">
    <source>
        <dbReference type="EMBL" id="AOV62151.1"/>
    </source>
</evidence>
<dbReference type="Gene3D" id="3.90.1150.10">
    <property type="entry name" value="Aspartate Aminotransferase, domain 1"/>
    <property type="match status" value="1"/>
</dbReference>
<dbReference type="PANTHER" id="PTHR30244">
    <property type="entry name" value="TRANSAMINASE"/>
    <property type="match status" value="1"/>
</dbReference>
<keyword evidence="2" id="KW-1185">Reference proteome</keyword>